<accession>A0AAN8UB24</accession>
<evidence type="ECO:0000256" key="1">
    <source>
        <dbReference type="SAM" id="MobiDB-lite"/>
    </source>
</evidence>
<protein>
    <submittedName>
        <fullName evidence="2">Uncharacterized protein</fullName>
    </submittedName>
</protein>
<proteinExistence type="predicted"/>
<sequence length="20" mass="2310">MENQTSSIDMFDSRYQGSIT</sequence>
<dbReference type="Proteomes" id="UP001371456">
    <property type="component" value="Unassembled WGS sequence"/>
</dbReference>
<comment type="caution">
    <text evidence="2">The sequence shown here is derived from an EMBL/GenBank/DDBJ whole genome shotgun (WGS) entry which is preliminary data.</text>
</comment>
<gene>
    <name evidence="2" type="ORF">RDI58_000474</name>
</gene>
<organism evidence="2 3">
    <name type="scientific">Solanum bulbocastanum</name>
    <name type="common">Wild potato</name>
    <dbReference type="NCBI Taxonomy" id="147425"/>
    <lineage>
        <taxon>Eukaryota</taxon>
        <taxon>Viridiplantae</taxon>
        <taxon>Streptophyta</taxon>
        <taxon>Embryophyta</taxon>
        <taxon>Tracheophyta</taxon>
        <taxon>Spermatophyta</taxon>
        <taxon>Magnoliopsida</taxon>
        <taxon>eudicotyledons</taxon>
        <taxon>Gunneridae</taxon>
        <taxon>Pentapetalae</taxon>
        <taxon>asterids</taxon>
        <taxon>lamiids</taxon>
        <taxon>Solanales</taxon>
        <taxon>Solanaceae</taxon>
        <taxon>Solanoideae</taxon>
        <taxon>Solaneae</taxon>
        <taxon>Solanum</taxon>
    </lineage>
</organism>
<reference evidence="2 3" key="1">
    <citation type="submission" date="2024-02" db="EMBL/GenBank/DDBJ databases">
        <title>de novo genome assembly of Solanum bulbocastanum strain 11H21.</title>
        <authorList>
            <person name="Hosaka A.J."/>
        </authorList>
    </citation>
    <scope>NUCLEOTIDE SEQUENCE [LARGE SCALE GENOMIC DNA]</scope>
    <source>
        <tissue evidence="2">Young leaves</tissue>
    </source>
</reference>
<evidence type="ECO:0000313" key="2">
    <source>
        <dbReference type="EMBL" id="KAK6802691.1"/>
    </source>
</evidence>
<keyword evidence="3" id="KW-1185">Reference proteome</keyword>
<evidence type="ECO:0000313" key="3">
    <source>
        <dbReference type="Proteomes" id="UP001371456"/>
    </source>
</evidence>
<feature type="region of interest" description="Disordered" evidence="1">
    <location>
        <begin position="1"/>
        <end position="20"/>
    </location>
</feature>
<dbReference type="EMBL" id="JBANQN010000001">
    <property type="protein sequence ID" value="KAK6802691.1"/>
    <property type="molecule type" value="Genomic_DNA"/>
</dbReference>
<dbReference type="AlphaFoldDB" id="A0AAN8UB24"/>
<name>A0AAN8UB24_SOLBU</name>